<accession>A0ACC2JCZ8</accession>
<comment type="caution">
    <text evidence="1">The sequence shown here is derived from an EMBL/GenBank/DDBJ whole genome shotgun (WGS) entry which is preliminary data.</text>
</comment>
<dbReference type="Proteomes" id="UP001153332">
    <property type="component" value="Unassembled WGS sequence"/>
</dbReference>
<dbReference type="EMBL" id="JAPUUL010002536">
    <property type="protein sequence ID" value="KAJ8125153.1"/>
    <property type="molecule type" value="Genomic_DNA"/>
</dbReference>
<evidence type="ECO:0000313" key="1">
    <source>
        <dbReference type="EMBL" id="KAJ8125153.1"/>
    </source>
</evidence>
<evidence type="ECO:0000313" key="2">
    <source>
        <dbReference type="Proteomes" id="UP001153332"/>
    </source>
</evidence>
<protein>
    <submittedName>
        <fullName evidence="1">Uncharacterized protein</fullName>
    </submittedName>
</protein>
<organism evidence="1 2">
    <name type="scientific">Lasiodiplodia mahajangana</name>
    <dbReference type="NCBI Taxonomy" id="1108764"/>
    <lineage>
        <taxon>Eukaryota</taxon>
        <taxon>Fungi</taxon>
        <taxon>Dikarya</taxon>
        <taxon>Ascomycota</taxon>
        <taxon>Pezizomycotina</taxon>
        <taxon>Dothideomycetes</taxon>
        <taxon>Dothideomycetes incertae sedis</taxon>
        <taxon>Botryosphaeriales</taxon>
        <taxon>Botryosphaeriaceae</taxon>
        <taxon>Lasiodiplodia</taxon>
    </lineage>
</organism>
<reference evidence="1" key="1">
    <citation type="submission" date="2022-12" db="EMBL/GenBank/DDBJ databases">
        <title>Genome Sequence of Lasiodiplodia mahajangana.</title>
        <authorList>
            <person name="Buettner E."/>
        </authorList>
    </citation>
    <scope>NUCLEOTIDE SEQUENCE</scope>
    <source>
        <strain evidence="1">VT137</strain>
    </source>
</reference>
<keyword evidence="2" id="KW-1185">Reference proteome</keyword>
<gene>
    <name evidence="1" type="ORF">O1611_g8487</name>
</gene>
<name>A0ACC2JCZ8_9PEZI</name>
<proteinExistence type="predicted"/>
<sequence length="1354" mass="152443">MPGDVQPNGTEVSDALSDNDMEPDETDHHSVKDENDKMLDQHTSPEAGTENSTESKKKYDPKDPHRPRRKKARRACYACQRAHLTCGDERPCMRCIKRGLQGACEDGVRKKAKYLHDAPPEALRPVLGPNYNPNAGPKATNGGQVTNGSAETSAYYSQNANGASYPLFTSGAQSTVTAMPENLPFSTQQSPVTNGFQASTNGRHMNGIPVHQVSAEMSNQFSPALFDPSNPAIFNFDLEGLNFGSHYGALEFSMLGHMSSGAAETPPREAVAHSNGGDVGYSTSPIFSNGAGQYNQIYDQGLIDNFMNVDQNNVYSQGNLQHGLPHAYAVAAAGPTPSSLASPGTDNTSSPQPTNYGFDKSPTVGSYTPASSQPIAQPSRPKAKHANSNAHEKLGPQSIVAKRRDPSSIYETVKEPYPYLAGFHNLVAFVQRRFSPNKTLRIAKSLASIRPSFIACTRNLNRQDLIFMEKCLQRTLFEYEDYMGHCSAPTIVCRRTGEVAAVNKEFIALTGWTKNILLGKEPNLNVNLGRSGSESGSLPSKSELTTPRLMTIQPDTIKASEGATQSVFIAEFMDDDSVIQFYEDFAQLAFGDSRGRVTRKCRLLKYRTKEMNEALASEETPKKVRNGILSNRVTKIDGEHGISRLERDGKIDCTFCWTIKRDVFDIPMLIVMNYYGTGYPIVFVSHLLSTTIISQTGSLSSLASIPLSFLLHRTSHEPSRDPLPPPTAVNKKKQKRRAKAAAKAAAEKENAATANGLPSPASTSSAPLPSHRKHPPTPHRIPPAEQVPPQANQYNDDDWGEETESDDGHQGLFSRDSQLTSTNGSELKSKKSKKKKKPKKEAAMEPEATRPSGISREKIWNTSNQEERERIKQFWLGLGEEERKSLVKVEKDAVLRKMKEQQKHTCSCSVCGRKRTAIEEELEGLYDAYYQELESYANQPHTHVPPVFPPKQFSPVSRLPVHPPGVIPSRYTNHHPSRVRIVEHVDNEEDELHGGDEDYTDEEDLEDEDEDESEEIPRDSYVNGEEIPQDPYANDFFNFGASLTVKGGILTVADDLLKNDGKKFIEMMEQLAERRMAREEDATHYSSSYGHTVNGSLSNSHNHPPPEDEEYGEGEEEEEEYESQEEDYDEEEEEEEEQMTEEQRMEEGRRMFQIFAARMFEQRVLTAYREMVARERQEKLLEELEQEETQESQQKARREAEKAAEEQARSAEEARREEEARAKADEKRRKKEAQKKAEDEERLRKEAEKQRRAHELKEKQAEQERKAREAKEREKKLKEEQRRKEQEAREIKERETRERREKHEKDKREKELRAAAKAGREAKEKTRQEEKTTVKPHSLAAPIPTQPSQRQSYL</sequence>